<feature type="transmembrane region" description="Helical" evidence="1">
    <location>
        <begin position="236"/>
        <end position="253"/>
    </location>
</feature>
<sequence>MKTSIKIAIISLLWLIVINSGTLGVLDTELRLDMSHAWWTGTQEIKIPLDTPAKIRGDIRFGVIGIDGKRYIAYEQGQSMLMLPGDWVGTQLYNLFPIMEEEKWREFAVSFLIFIPLNIALVLSIYWFLKLFEFPDKISGLASLTCLLGTTILHYAQVHQQNNQVLLCVTLGYAAAFAYVQSKNYRWLFISGLVLGGSILIRITSPIHVFTVGLFLVGSLIYQTRGQELLKLVKPLIIWTIGLIPLTLVGRISDYLRYGGFFLSGKKVEKLQLATDPLWKGMPQLPANYPLINEPYVGVIGPFISPAKSIFIYDPFLLPCLLLAINYWKRLSFYLQWYLLTAGLNLLLHLFAYSKFYFWHSDHAWAARYHVTSVHLLLIPLLGIFYQDLLLSKPLKKWLMKGIIIIALLVNFSSVAMPFNLEIYQTQIGFPGSRLDFRLSQRITNIACKFNSSISNRCIANHPKDQKTLEEFNKFSFFPFVFQQEAKNNPQLDDIVWFLFLVWILALFLAIFMTFKFFWCFLN</sequence>
<reference evidence="3" key="1">
    <citation type="submission" date="2017-05" db="EMBL/GenBank/DDBJ databases">
        <title>Physiological properties and genetic analysis related to exopolysaccharide production of fresh-water unicellular cyanobacterium Aphanothece sacrum, Suizenji Nori, that has been cultured as a food source in Japan.</title>
        <authorList>
            <person name="Kanesaki Y."/>
            <person name="Yoshikawa S."/>
            <person name="Ohki K."/>
        </authorList>
    </citation>
    <scope>NUCLEOTIDE SEQUENCE [LARGE SCALE GENOMIC DNA]</scope>
    <source>
        <strain evidence="3">FPU1</strain>
    </source>
</reference>
<keyword evidence="3" id="KW-1185">Reference proteome</keyword>
<feature type="transmembrane region" description="Helical" evidence="1">
    <location>
        <begin position="495"/>
        <end position="522"/>
    </location>
</feature>
<evidence type="ECO:0000256" key="1">
    <source>
        <dbReference type="SAM" id="Phobius"/>
    </source>
</evidence>
<organism evidence="2 3">
    <name type="scientific">Aphanothece sacrum FPU1</name>
    <dbReference type="NCBI Taxonomy" id="1920663"/>
    <lineage>
        <taxon>Bacteria</taxon>
        <taxon>Bacillati</taxon>
        <taxon>Cyanobacteriota</taxon>
        <taxon>Cyanophyceae</taxon>
        <taxon>Oscillatoriophycideae</taxon>
        <taxon>Chroococcales</taxon>
        <taxon>Aphanothecaceae</taxon>
        <taxon>Aphanothece</taxon>
    </lineage>
</organism>
<evidence type="ECO:0000313" key="3">
    <source>
        <dbReference type="Proteomes" id="UP000287247"/>
    </source>
</evidence>
<evidence type="ECO:0008006" key="4">
    <source>
        <dbReference type="Google" id="ProtNLM"/>
    </source>
</evidence>
<feature type="transmembrane region" description="Helical" evidence="1">
    <location>
        <begin position="207"/>
        <end position="224"/>
    </location>
</feature>
<accession>A0A401IEW0</accession>
<keyword evidence="1" id="KW-0472">Membrane</keyword>
<evidence type="ECO:0000313" key="2">
    <source>
        <dbReference type="EMBL" id="GBF79771.1"/>
    </source>
</evidence>
<dbReference type="RefSeq" id="WP_124973863.1">
    <property type="nucleotide sequence ID" value="NZ_BDQK01000005.1"/>
</dbReference>
<gene>
    <name evidence="2" type="ORF">AsFPU1_1170</name>
</gene>
<feature type="transmembrane region" description="Helical" evidence="1">
    <location>
        <begin position="366"/>
        <end position="386"/>
    </location>
</feature>
<feature type="transmembrane region" description="Helical" evidence="1">
    <location>
        <begin position="141"/>
        <end position="158"/>
    </location>
</feature>
<dbReference type="AlphaFoldDB" id="A0A401IEW0"/>
<feature type="transmembrane region" description="Helical" evidence="1">
    <location>
        <begin position="164"/>
        <end position="180"/>
    </location>
</feature>
<dbReference type="OrthoDB" id="526808at2"/>
<protein>
    <recommendedName>
        <fullName evidence="4">Glycosyltransferase RgtA/B/C/D-like domain-containing protein</fullName>
    </recommendedName>
</protein>
<feature type="transmembrane region" description="Helical" evidence="1">
    <location>
        <begin position="398"/>
        <end position="419"/>
    </location>
</feature>
<feature type="transmembrane region" description="Helical" evidence="1">
    <location>
        <begin position="107"/>
        <end position="129"/>
    </location>
</feature>
<feature type="transmembrane region" description="Helical" evidence="1">
    <location>
        <begin position="310"/>
        <end position="328"/>
    </location>
</feature>
<name>A0A401IEW0_APHSA</name>
<dbReference type="Proteomes" id="UP000287247">
    <property type="component" value="Unassembled WGS sequence"/>
</dbReference>
<feature type="transmembrane region" description="Helical" evidence="1">
    <location>
        <begin position="335"/>
        <end position="354"/>
    </location>
</feature>
<keyword evidence="1" id="KW-0812">Transmembrane</keyword>
<keyword evidence="1" id="KW-1133">Transmembrane helix</keyword>
<proteinExistence type="predicted"/>
<dbReference type="EMBL" id="BDQK01000005">
    <property type="protein sequence ID" value="GBF79771.1"/>
    <property type="molecule type" value="Genomic_DNA"/>
</dbReference>
<comment type="caution">
    <text evidence="2">The sequence shown here is derived from an EMBL/GenBank/DDBJ whole genome shotgun (WGS) entry which is preliminary data.</text>
</comment>